<evidence type="ECO:0000256" key="5">
    <source>
        <dbReference type="ARBA" id="ARBA00022692"/>
    </source>
</evidence>
<evidence type="ECO:0000256" key="10">
    <source>
        <dbReference type="ARBA" id="ARBA00023136"/>
    </source>
</evidence>
<proteinExistence type="inferred from homology"/>
<name>A0A8J4HAN4_9PROT</name>
<keyword evidence="9" id="KW-0406">Ion transport</keyword>
<evidence type="ECO:0000313" key="14">
    <source>
        <dbReference type="EMBL" id="HGC43344.1"/>
    </source>
</evidence>
<protein>
    <submittedName>
        <fullName evidence="14">DUF1211 domain-containing protein</fullName>
    </submittedName>
</protein>
<dbReference type="AlphaFoldDB" id="A0A8J4HAN4"/>
<comment type="similarity">
    <text evidence="2">Belongs to the TMEM175 family.</text>
</comment>
<dbReference type="GO" id="GO:0015252">
    <property type="term" value="F:proton channel activity"/>
    <property type="evidence" value="ECO:0007669"/>
    <property type="project" value="InterPro"/>
</dbReference>
<keyword evidence="8 13" id="KW-1133">Transmembrane helix</keyword>
<evidence type="ECO:0000256" key="12">
    <source>
        <dbReference type="ARBA" id="ARBA00034430"/>
    </source>
</evidence>
<comment type="caution">
    <text evidence="14">The sequence shown here is derived from an EMBL/GenBank/DDBJ whole genome shotgun (WGS) entry which is preliminary data.</text>
</comment>
<accession>A0A8J4HAN4</accession>
<evidence type="ECO:0000256" key="6">
    <source>
        <dbReference type="ARBA" id="ARBA00022826"/>
    </source>
</evidence>
<evidence type="ECO:0000256" key="9">
    <source>
        <dbReference type="ARBA" id="ARBA00023065"/>
    </source>
</evidence>
<feature type="transmembrane region" description="Helical" evidence="13">
    <location>
        <begin position="117"/>
        <end position="139"/>
    </location>
</feature>
<keyword evidence="7" id="KW-0630">Potassium</keyword>
<keyword evidence="10 13" id="KW-0472">Membrane</keyword>
<comment type="catalytic activity">
    <reaction evidence="12">
        <text>K(+)(in) = K(+)(out)</text>
        <dbReference type="Rhea" id="RHEA:29463"/>
        <dbReference type="ChEBI" id="CHEBI:29103"/>
    </reaction>
</comment>
<evidence type="ECO:0000256" key="3">
    <source>
        <dbReference type="ARBA" id="ARBA00022448"/>
    </source>
</evidence>
<dbReference type="Pfam" id="PF06736">
    <property type="entry name" value="TMEM175"/>
    <property type="match status" value="1"/>
</dbReference>
<feature type="transmembrane region" description="Helical" evidence="13">
    <location>
        <begin position="151"/>
        <end position="184"/>
    </location>
</feature>
<sequence length="193" mass="21319">MPSSFLARRLEVLSDTIFGVAMTMPIYGLPLPPHNVEARAWYSTLQPLLRPITILGCSFLFSGIFWFSHHRRLSLTNAKSRRYLFVTFLFLFLVVLLPVPTMLYSRDATTPWIAVLYSGYFTLVACVNQALWLATIWAAPTRPWRMAIGPGILTVVFVFATAVSIVSPIGGAIMWIAAVLAPIADARATGGSL</sequence>
<dbReference type="GO" id="GO:0016020">
    <property type="term" value="C:membrane"/>
    <property type="evidence" value="ECO:0007669"/>
    <property type="project" value="UniProtKB-SubCell"/>
</dbReference>
<evidence type="ECO:0000256" key="11">
    <source>
        <dbReference type="ARBA" id="ARBA00023303"/>
    </source>
</evidence>
<keyword evidence="5 13" id="KW-0812">Transmembrane</keyword>
<keyword evidence="6" id="KW-0631">Potassium channel</keyword>
<keyword evidence="4" id="KW-0633">Potassium transport</keyword>
<dbReference type="EMBL" id="DTQM01000178">
    <property type="protein sequence ID" value="HGC43344.1"/>
    <property type="molecule type" value="Genomic_DNA"/>
</dbReference>
<feature type="transmembrane region" description="Helical" evidence="13">
    <location>
        <begin position="48"/>
        <end position="67"/>
    </location>
</feature>
<organism evidence="14">
    <name type="scientific">Acidicaldus sp</name>
    <dbReference type="NCBI Taxonomy" id="1872105"/>
    <lineage>
        <taxon>Bacteria</taxon>
        <taxon>Pseudomonadati</taxon>
        <taxon>Pseudomonadota</taxon>
        <taxon>Alphaproteobacteria</taxon>
        <taxon>Acetobacterales</taxon>
        <taxon>Acetobacteraceae</taxon>
        <taxon>Acidicaldus</taxon>
    </lineage>
</organism>
<keyword evidence="3" id="KW-0813">Transport</keyword>
<evidence type="ECO:0000256" key="8">
    <source>
        <dbReference type="ARBA" id="ARBA00022989"/>
    </source>
</evidence>
<evidence type="ECO:0000256" key="7">
    <source>
        <dbReference type="ARBA" id="ARBA00022958"/>
    </source>
</evidence>
<feature type="transmembrane region" description="Helical" evidence="13">
    <location>
        <begin position="83"/>
        <end position="105"/>
    </location>
</feature>
<keyword evidence="11" id="KW-0407">Ion channel</keyword>
<evidence type="ECO:0000256" key="2">
    <source>
        <dbReference type="ARBA" id="ARBA00006920"/>
    </source>
</evidence>
<evidence type="ECO:0000256" key="13">
    <source>
        <dbReference type="SAM" id="Phobius"/>
    </source>
</evidence>
<dbReference type="InterPro" id="IPR010617">
    <property type="entry name" value="TMEM175-like"/>
</dbReference>
<evidence type="ECO:0000256" key="4">
    <source>
        <dbReference type="ARBA" id="ARBA00022538"/>
    </source>
</evidence>
<dbReference type="GO" id="GO:0005267">
    <property type="term" value="F:potassium channel activity"/>
    <property type="evidence" value="ECO:0007669"/>
    <property type="project" value="UniProtKB-KW"/>
</dbReference>
<evidence type="ECO:0000256" key="1">
    <source>
        <dbReference type="ARBA" id="ARBA00004141"/>
    </source>
</evidence>
<comment type="subcellular location">
    <subcellularLocation>
        <location evidence="1">Membrane</location>
        <topology evidence="1">Multi-pass membrane protein</topology>
    </subcellularLocation>
</comment>
<gene>
    <name evidence="14" type="ORF">ENY07_09040</name>
</gene>
<reference evidence="14" key="1">
    <citation type="journal article" date="2020" name="mSystems">
        <title>Genome- and Community-Level Interaction Insights into Carbon Utilization and Element Cycling Functions of Hydrothermarchaeota in Hydrothermal Sediment.</title>
        <authorList>
            <person name="Zhou Z."/>
            <person name="Liu Y."/>
            <person name="Xu W."/>
            <person name="Pan J."/>
            <person name="Luo Z.H."/>
            <person name="Li M."/>
        </authorList>
    </citation>
    <scope>NUCLEOTIDE SEQUENCE</scope>
    <source>
        <strain evidence="14">SpSt-997</strain>
    </source>
</reference>